<dbReference type="AlphaFoldDB" id="A0A7C9K997"/>
<dbReference type="GO" id="GO:0003723">
    <property type="term" value="F:RNA binding"/>
    <property type="evidence" value="ECO:0007669"/>
    <property type="project" value="InterPro"/>
</dbReference>
<organism evidence="4 5">
    <name type="scientific">Sulfuriferula multivorans</name>
    <dbReference type="NCBI Taxonomy" id="1559896"/>
    <lineage>
        <taxon>Bacteria</taxon>
        <taxon>Pseudomonadati</taxon>
        <taxon>Pseudomonadota</taxon>
        <taxon>Betaproteobacteria</taxon>
        <taxon>Nitrosomonadales</taxon>
        <taxon>Sulfuricellaceae</taxon>
        <taxon>Sulfuriferula</taxon>
    </lineage>
</organism>
<comment type="caution">
    <text evidence="4">The sequence shown here is derived from an EMBL/GenBank/DDBJ whole genome shotgun (WGS) entry which is preliminary data.</text>
</comment>
<dbReference type="PANTHER" id="PTHR43191">
    <property type="entry name" value="RRNA METHYLTRANSFERASE 3"/>
    <property type="match status" value="1"/>
</dbReference>
<protein>
    <submittedName>
        <fullName evidence="4">RNA methyltransferase</fullName>
    </submittedName>
</protein>
<reference evidence="4 5" key="1">
    <citation type="submission" date="2019-09" db="EMBL/GenBank/DDBJ databases">
        <title>H2 Metabolism Revealed by Metagenomic Analysis in Subglacial Sediment of East Antarctica.</title>
        <authorList>
            <person name="Yang Z."/>
            <person name="Zhang Y."/>
            <person name="Lv Y."/>
            <person name="Yan W."/>
            <person name="Xiao X."/>
            <person name="Sun B."/>
            <person name="Ma H."/>
        </authorList>
    </citation>
    <scope>NUCLEOTIDE SEQUENCE [LARGE SCALE GENOMIC DNA]</scope>
    <source>
        <strain evidence="4">Bin2_2</strain>
    </source>
</reference>
<dbReference type="PANTHER" id="PTHR43191:SF2">
    <property type="entry name" value="RRNA METHYLTRANSFERASE 3, MITOCHONDRIAL"/>
    <property type="match status" value="1"/>
</dbReference>
<evidence type="ECO:0000256" key="2">
    <source>
        <dbReference type="ARBA" id="ARBA00022679"/>
    </source>
</evidence>
<dbReference type="Gene3D" id="3.40.1280.10">
    <property type="match status" value="1"/>
</dbReference>
<dbReference type="InterPro" id="IPR029064">
    <property type="entry name" value="Ribosomal_eL30-like_sf"/>
</dbReference>
<dbReference type="InterPro" id="IPR029028">
    <property type="entry name" value="Alpha/beta_knot_MTases"/>
</dbReference>
<keyword evidence="2 4" id="KW-0808">Transferase</keyword>
<sequence>MTETSITSRDNPIFKRLKKLADSARVRREAQMTLLDGEHLLSAYLDAGGQPHTLVRSASFDARQFGHWAERCPSAKSIALPDALFDELAPVSTPTGLLSEAAWLSPVPRDATPLVIVLEDIQDPGNLGSMLRTGAAAGATLAVLSKGCHDPWSPKALRGGQGAQFVLPIACGVEVAAWCAQFKGQSLALALAEDRSVFAIELTGPLALIVGNEGAGLSDDVRAAASARVQIPMPGNMESLNASVALAIAVFEAVRQRLA</sequence>
<evidence type="ECO:0000313" key="5">
    <source>
        <dbReference type="Proteomes" id="UP000483432"/>
    </source>
</evidence>
<dbReference type="SUPFAM" id="SSF55315">
    <property type="entry name" value="L30e-like"/>
    <property type="match status" value="1"/>
</dbReference>
<dbReference type="Proteomes" id="UP000483432">
    <property type="component" value="Unassembled WGS sequence"/>
</dbReference>
<dbReference type="InterPro" id="IPR001537">
    <property type="entry name" value="SpoU_MeTrfase"/>
</dbReference>
<keyword evidence="1 4" id="KW-0489">Methyltransferase</keyword>
<dbReference type="GO" id="GO:0006396">
    <property type="term" value="P:RNA processing"/>
    <property type="evidence" value="ECO:0007669"/>
    <property type="project" value="InterPro"/>
</dbReference>
<dbReference type="GO" id="GO:0008173">
    <property type="term" value="F:RNA methyltransferase activity"/>
    <property type="evidence" value="ECO:0007669"/>
    <property type="project" value="InterPro"/>
</dbReference>
<feature type="domain" description="tRNA/rRNA methyltransferase SpoU type" evidence="3">
    <location>
        <begin position="114"/>
        <end position="250"/>
    </location>
</feature>
<evidence type="ECO:0000256" key="1">
    <source>
        <dbReference type="ARBA" id="ARBA00022603"/>
    </source>
</evidence>
<gene>
    <name evidence="4" type="ORF">GZ085_03415</name>
</gene>
<dbReference type="SUPFAM" id="SSF75217">
    <property type="entry name" value="alpha/beta knot"/>
    <property type="match status" value="1"/>
</dbReference>
<dbReference type="InterPro" id="IPR029026">
    <property type="entry name" value="tRNA_m1G_MTases_N"/>
</dbReference>
<proteinExistence type="predicted"/>
<dbReference type="Pfam" id="PF00588">
    <property type="entry name" value="SpoU_methylase"/>
    <property type="match status" value="1"/>
</dbReference>
<dbReference type="GO" id="GO:0032259">
    <property type="term" value="P:methylation"/>
    <property type="evidence" value="ECO:0007669"/>
    <property type="project" value="UniProtKB-KW"/>
</dbReference>
<evidence type="ECO:0000259" key="3">
    <source>
        <dbReference type="Pfam" id="PF00588"/>
    </source>
</evidence>
<dbReference type="CDD" id="cd18095">
    <property type="entry name" value="SpoU-like_rRNA-MTase"/>
    <property type="match status" value="1"/>
</dbReference>
<name>A0A7C9K997_9PROT</name>
<evidence type="ECO:0000313" key="4">
    <source>
        <dbReference type="EMBL" id="NDP47434.1"/>
    </source>
</evidence>
<dbReference type="EMBL" id="JAAFGW010000031">
    <property type="protein sequence ID" value="NDP47434.1"/>
    <property type="molecule type" value="Genomic_DNA"/>
</dbReference>
<dbReference type="Gene3D" id="3.30.1330.30">
    <property type="match status" value="1"/>
</dbReference>
<accession>A0A7C9K997</accession>
<dbReference type="InterPro" id="IPR051259">
    <property type="entry name" value="rRNA_Methyltransferase"/>
</dbReference>